<dbReference type="CDD" id="cd05117">
    <property type="entry name" value="STKc_CAMK"/>
    <property type="match status" value="1"/>
</dbReference>
<evidence type="ECO:0000256" key="5">
    <source>
        <dbReference type="ARBA" id="ARBA00022777"/>
    </source>
</evidence>
<keyword evidence="2" id="KW-0723">Serine/threonine-protein kinase</keyword>
<dbReference type="PANTHER" id="PTHR24347">
    <property type="entry name" value="SERINE/THREONINE-PROTEIN KINASE"/>
    <property type="match status" value="1"/>
</dbReference>
<keyword evidence="12" id="KW-1185">Reference proteome</keyword>
<feature type="domain" description="FHA" evidence="9">
    <location>
        <begin position="76"/>
        <end position="124"/>
    </location>
</feature>
<dbReference type="EMBL" id="KV428021">
    <property type="protein sequence ID" value="KZT41474.1"/>
    <property type="molecule type" value="Genomic_DNA"/>
</dbReference>
<dbReference type="Gene3D" id="2.60.200.20">
    <property type="match status" value="1"/>
</dbReference>
<evidence type="ECO:0000256" key="1">
    <source>
        <dbReference type="ARBA" id="ARBA00005575"/>
    </source>
</evidence>
<reference evidence="11 12" key="1">
    <citation type="journal article" date="2016" name="Mol. Biol. Evol.">
        <title>Comparative Genomics of Early-Diverging Mushroom-Forming Fungi Provides Insights into the Origins of Lignocellulose Decay Capabilities.</title>
        <authorList>
            <person name="Nagy L.G."/>
            <person name="Riley R."/>
            <person name="Tritt A."/>
            <person name="Adam C."/>
            <person name="Daum C."/>
            <person name="Floudas D."/>
            <person name="Sun H."/>
            <person name="Yadav J.S."/>
            <person name="Pangilinan J."/>
            <person name="Larsson K.H."/>
            <person name="Matsuura K."/>
            <person name="Barry K."/>
            <person name="Labutti K."/>
            <person name="Kuo R."/>
            <person name="Ohm R.A."/>
            <person name="Bhattacharya S.S."/>
            <person name="Shirouzu T."/>
            <person name="Yoshinaga Y."/>
            <person name="Martin F.M."/>
            <person name="Grigoriev I.V."/>
            <person name="Hibbett D.S."/>
        </authorList>
    </citation>
    <scope>NUCLEOTIDE SEQUENCE [LARGE SCALE GENOMIC DNA]</scope>
    <source>
        <strain evidence="11 12">HHB10207 ss-3</strain>
    </source>
</reference>
<dbReference type="InterPro" id="IPR000719">
    <property type="entry name" value="Prot_kinase_dom"/>
</dbReference>
<dbReference type="InterPro" id="IPR000253">
    <property type="entry name" value="FHA_dom"/>
</dbReference>
<evidence type="ECO:0000256" key="6">
    <source>
        <dbReference type="ARBA" id="ARBA00022840"/>
    </source>
</evidence>
<dbReference type="SUPFAM" id="SSF56112">
    <property type="entry name" value="Protein kinase-like (PK-like)"/>
    <property type="match status" value="1"/>
</dbReference>
<feature type="domain" description="Protein kinase" evidence="10">
    <location>
        <begin position="173"/>
        <end position="432"/>
    </location>
</feature>
<dbReference type="SMART" id="SM00220">
    <property type="entry name" value="S_TKc"/>
    <property type="match status" value="1"/>
</dbReference>
<dbReference type="InterPro" id="IPR008271">
    <property type="entry name" value="Ser/Thr_kinase_AS"/>
</dbReference>
<dbReference type="InterPro" id="IPR008984">
    <property type="entry name" value="SMAD_FHA_dom_sf"/>
</dbReference>
<dbReference type="STRING" id="1314776.A0A166GAC1"/>
<dbReference type="SUPFAM" id="SSF49879">
    <property type="entry name" value="SMAD/FHA domain"/>
    <property type="match status" value="1"/>
</dbReference>
<dbReference type="FunFam" id="3.30.200.20:FF:000315">
    <property type="entry name" value="Calcium-dependent protein kinase 3"/>
    <property type="match status" value="1"/>
</dbReference>
<dbReference type="PROSITE" id="PS50006">
    <property type="entry name" value="FHA_DOMAIN"/>
    <property type="match status" value="1"/>
</dbReference>
<dbReference type="InterPro" id="IPR017441">
    <property type="entry name" value="Protein_kinase_ATP_BS"/>
</dbReference>
<keyword evidence="3" id="KW-0808">Transferase</keyword>
<evidence type="ECO:0000313" key="11">
    <source>
        <dbReference type="EMBL" id="KZT41474.1"/>
    </source>
</evidence>
<evidence type="ECO:0000313" key="12">
    <source>
        <dbReference type="Proteomes" id="UP000076798"/>
    </source>
</evidence>
<evidence type="ECO:0000256" key="2">
    <source>
        <dbReference type="ARBA" id="ARBA00022527"/>
    </source>
</evidence>
<evidence type="ECO:0000256" key="4">
    <source>
        <dbReference type="ARBA" id="ARBA00022741"/>
    </source>
</evidence>
<feature type="region of interest" description="Disordered" evidence="8">
    <location>
        <begin position="490"/>
        <end position="510"/>
    </location>
</feature>
<dbReference type="Gene3D" id="1.10.510.10">
    <property type="entry name" value="Transferase(Phosphotransferase) domain 1"/>
    <property type="match status" value="1"/>
</dbReference>
<dbReference type="PROSITE" id="PS00107">
    <property type="entry name" value="PROTEIN_KINASE_ATP"/>
    <property type="match status" value="1"/>
</dbReference>
<feature type="region of interest" description="Disordered" evidence="8">
    <location>
        <begin position="1"/>
        <end position="47"/>
    </location>
</feature>
<feature type="region of interest" description="Disordered" evidence="8">
    <location>
        <begin position="527"/>
        <end position="677"/>
    </location>
</feature>
<proteinExistence type="inferred from homology"/>
<evidence type="ECO:0000259" key="10">
    <source>
        <dbReference type="PROSITE" id="PS50011"/>
    </source>
</evidence>
<comment type="similarity">
    <text evidence="1">Belongs to the protein kinase superfamily. CAMK Ser/Thr protein kinase family. CHEK2 subfamily.</text>
</comment>
<dbReference type="Proteomes" id="UP000076798">
    <property type="component" value="Unassembled WGS sequence"/>
</dbReference>
<feature type="compositionally biased region" description="Acidic residues" evidence="8">
    <location>
        <begin position="644"/>
        <end position="654"/>
    </location>
</feature>
<gene>
    <name evidence="11" type="ORF">SISSUDRAFT_1059411</name>
</gene>
<dbReference type="Pfam" id="PF00069">
    <property type="entry name" value="Pkinase"/>
    <property type="match status" value="1"/>
</dbReference>
<keyword evidence="4 7" id="KW-0547">Nucleotide-binding</keyword>
<evidence type="ECO:0000256" key="7">
    <source>
        <dbReference type="PROSITE-ProRule" id="PRU10141"/>
    </source>
</evidence>
<protein>
    <submittedName>
        <fullName evidence="11">Pkinase-domain-containing protein</fullName>
    </submittedName>
</protein>
<dbReference type="SMART" id="SM00240">
    <property type="entry name" value="FHA"/>
    <property type="match status" value="1"/>
</dbReference>
<dbReference type="OrthoDB" id="10252171at2759"/>
<dbReference type="AlphaFoldDB" id="A0A166GAC1"/>
<keyword evidence="5 11" id="KW-0418">Kinase</keyword>
<accession>A0A166GAC1</accession>
<feature type="compositionally biased region" description="Polar residues" evidence="8">
    <location>
        <begin position="568"/>
        <end position="587"/>
    </location>
</feature>
<sequence>MSSFTNAPGAPDMEVAESFGPPGGSFDFEPLVETQPDESQPSSQELRKQKAGLWGYLHPCSPDVQKVEFSKDLTTYHFGRNPANEVVVPGIRISNFHCEIKWDGTNVVVEDKSSNGTFIGTHKIGKNQSRVLREGNEFSLGVRPTDGSPDYRWLYRHYGNEETSRRQGFWSKYDMGDRLGSGAFATVYKCMEVSTGTWYAVKDIARNRAIGVHVNEGALMREINVLTRLDHQNIVRLHEVCEEENNLYLVMELVEGGELLHYILQSGGLSEGETCRIAYQICQAMSYIHSQGICHRDLKPENILLTRDRPPNAKVADFGLAKVVEDDTFLKTMCGTPAYLAPEVVLRGPDNRYNDRVDSWSLGVIVYAMLTNSSPFIENEELPLRERIEGRKINWTPFHYHDSYCVSFMRALLDTEPSARLSLTDALQHPWFRQFRLTGDNEDPADRDDSASFSSAADPYKFSLDSQMSGTGQDATALDCSQPFQNLNLNTKVEFDPGPPYTPEKTSNGSIVVPGFVHLAKKEEIGMSVDEDTSAGPSKPVSNGRAHGRPSPEGESEAMVRKRKTPPGSFQSMDSSPLSSAPPSFTGSDAELYGTHEKPKSSKNSRAVRMKMDDSPTTHAAPKPASKGANGRNAGKGKKAAVVNDDEDDDEDLYGEGAPVAGPSTRQTRASARNRAH</sequence>
<feature type="binding site" evidence="7">
    <location>
        <position position="202"/>
    </location>
    <ligand>
        <name>ATP</name>
        <dbReference type="ChEBI" id="CHEBI:30616"/>
    </ligand>
</feature>
<organism evidence="11 12">
    <name type="scientific">Sistotremastrum suecicum HHB10207 ss-3</name>
    <dbReference type="NCBI Taxonomy" id="1314776"/>
    <lineage>
        <taxon>Eukaryota</taxon>
        <taxon>Fungi</taxon>
        <taxon>Dikarya</taxon>
        <taxon>Basidiomycota</taxon>
        <taxon>Agaricomycotina</taxon>
        <taxon>Agaricomycetes</taxon>
        <taxon>Sistotremastrales</taxon>
        <taxon>Sistotremastraceae</taxon>
        <taxon>Sistotremastrum</taxon>
    </lineage>
</organism>
<evidence type="ECO:0000259" key="9">
    <source>
        <dbReference type="PROSITE" id="PS50006"/>
    </source>
</evidence>
<evidence type="ECO:0000256" key="8">
    <source>
        <dbReference type="SAM" id="MobiDB-lite"/>
    </source>
</evidence>
<dbReference type="PROSITE" id="PS00108">
    <property type="entry name" value="PROTEIN_KINASE_ST"/>
    <property type="match status" value="1"/>
</dbReference>
<dbReference type="GO" id="GO:0004674">
    <property type="term" value="F:protein serine/threonine kinase activity"/>
    <property type="evidence" value="ECO:0007669"/>
    <property type="project" value="UniProtKB-KW"/>
</dbReference>
<dbReference type="FunFam" id="1.10.510.10:FF:000571">
    <property type="entry name" value="Maternal embryonic leucine zipper kinase"/>
    <property type="match status" value="1"/>
</dbReference>
<evidence type="ECO:0000256" key="3">
    <source>
        <dbReference type="ARBA" id="ARBA00022679"/>
    </source>
</evidence>
<name>A0A166GAC1_9AGAM</name>
<keyword evidence="6 7" id="KW-0067">ATP-binding</keyword>
<dbReference type="GO" id="GO:0005524">
    <property type="term" value="F:ATP binding"/>
    <property type="evidence" value="ECO:0007669"/>
    <property type="project" value="UniProtKB-UniRule"/>
</dbReference>
<dbReference type="PROSITE" id="PS50011">
    <property type="entry name" value="PROTEIN_KINASE_DOM"/>
    <property type="match status" value="1"/>
</dbReference>
<dbReference type="Pfam" id="PF00498">
    <property type="entry name" value="FHA"/>
    <property type="match status" value="1"/>
</dbReference>
<dbReference type="InterPro" id="IPR011009">
    <property type="entry name" value="Kinase-like_dom_sf"/>
</dbReference>